<dbReference type="EMBL" id="BAFD01000037">
    <property type="protein sequence ID" value="GAB43042.1"/>
    <property type="molecule type" value="Genomic_DNA"/>
</dbReference>
<gene>
    <name evidence="1" type="ORF">GOTRE_037_00180</name>
</gene>
<dbReference type="InterPro" id="IPR050049">
    <property type="entry name" value="Dodecin_bact"/>
</dbReference>
<dbReference type="Gene3D" id="3.30.1660.10">
    <property type="entry name" value="Flavin-binding protein dodecin"/>
    <property type="match status" value="1"/>
</dbReference>
<dbReference type="InterPro" id="IPR009923">
    <property type="entry name" value="Dodecin"/>
</dbReference>
<protein>
    <recommendedName>
        <fullName evidence="3">Dodecin domain-containing protein</fullName>
    </recommendedName>
</protein>
<reference evidence="1 2" key="1">
    <citation type="submission" date="2012-02" db="EMBL/GenBank/DDBJ databases">
        <title>Whole genome shotgun sequence of Gordonia terrae NBRC 100016.</title>
        <authorList>
            <person name="Takarada H."/>
            <person name="Hosoyama A."/>
            <person name="Tsuchikane K."/>
            <person name="Katsumata H."/>
            <person name="Yamazaki S."/>
            <person name="Fujita N."/>
        </authorList>
    </citation>
    <scope>NUCLEOTIDE SEQUENCE [LARGE SCALE GENOMIC DNA]</scope>
    <source>
        <strain evidence="1 2">NBRC 100016</strain>
    </source>
</reference>
<dbReference type="InterPro" id="IPR036694">
    <property type="entry name" value="Dodecin-like_sf"/>
</dbReference>
<dbReference type="NCBIfam" id="NF043052">
    <property type="entry name" value="DodecBact"/>
    <property type="match status" value="1"/>
</dbReference>
<keyword evidence="2" id="KW-1185">Reference proteome</keyword>
<organism evidence="1 2">
    <name type="scientific">Gordonia terrae NBRC 100016</name>
    <dbReference type="NCBI Taxonomy" id="1089454"/>
    <lineage>
        <taxon>Bacteria</taxon>
        <taxon>Bacillati</taxon>
        <taxon>Actinomycetota</taxon>
        <taxon>Actinomycetes</taxon>
        <taxon>Mycobacteriales</taxon>
        <taxon>Gordoniaceae</taxon>
        <taxon>Gordonia</taxon>
    </lineage>
</organism>
<evidence type="ECO:0000313" key="2">
    <source>
        <dbReference type="Proteomes" id="UP000004881"/>
    </source>
</evidence>
<evidence type="ECO:0008006" key="3">
    <source>
        <dbReference type="Google" id="ProtNLM"/>
    </source>
</evidence>
<comment type="caution">
    <text evidence="1">The sequence shown here is derived from an EMBL/GenBank/DDBJ whole genome shotgun (WGS) entry which is preliminary data.</text>
</comment>
<dbReference type="InterPro" id="IPR025543">
    <property type="entry name" value="Dodecin-like"/>
</dbReference>
<name>A0ABQ0HAX2_9ACTN</name>
<accession>A0ABQ0HAX2</accession>
<evidence type="ECO:0000313" key="1">
    <source>
        <dbReference type="EMBL" id="GAB43042.1"/>
    </source>
</evidence>
<sequence>MIGAVPLSDNVYRVIEVVGSSASGTDDAIRNAITRASSTVNHLDWFEVTETRGHIEDGQIAHFQVTLKVGFKIEGSGDATP</sequence>
<dbReference type="PANTHER" id="PTHR39324">
    <property type="entry name" value="CALCIUM DODECIN"/>
    <property type="match status" value="1"/>
</dbReference>
<dbReference type="PANTHER" id="PTHR39324:SF1">
    <property type="entry name" value="CALCIUM DODECIN"/>
    <property type="match status" value="1"/>
</dbReference>
<dbReference type="Pfam" id="PF07311">
    <property type="entry name" value="Dodecin"/>
    <property type="match status" value="1"/>
</dbReference>
<dbReference type="SUPFAM" id="SSF89807">
    <property type="entry name" value="Dodecin-like"/>
    <property type="match status" value="1"/>
</dbReference>
<dbReference type="Proteomes" id="UP000004881">
    <property type="component" value="Unassembled WGS sequence"/>
</dbReference>
<proteinExistence type="predicted"/>